<keyword evidence="3" id="KW-1003">Cell membrane</keyword>
<dbReference type="GO" id="GO:0005886">
    <property type="term" value="C:plasma membrane"/>
    <property type="evidence" value="ECO:0007669"/>
    <property type="project" value="UniProtKB-SubCell"/>
</dbReference>
<gene>
    <name evidence="9" type="primary">yebS</name>
    <name evidence="9" type="ORF">NCTC13093_00537</name>
</gene>
<feature type="transmembrane region" description="Helical" evidence="8">
    <location>
        <begin position="169"/>
        <end position="186"/>
    </location>
</feature>
<dbReference type="RefSeq" id="WP_113743358.1">
    <property type="nucleotide sequence ID" value="NZ_UAPU01000007.1"/>
</dbReference>
<keyword evidence="7 8" id="KW-0472">Membrane</keyword>
<keyword evidence="10" id="KW-1185">Reference proteome</keyword>
<feature type="transmembrane region" description="Helical" evidence="8">
    <location>
        <begin position="349"/>
        <end position="369"/>
    </location>
</feature>
<feature type="transmembrane region" description="Helical" evidence="8">
    <location>
        <begin position="301"/>
        <end position="328"/>
    </location>
</feature>
<evidence type="ECO:0000256" key="8">
    <source>
        <dbReference type="SAM" id="Phobius"/>
    </source>
</evidence>
<dbReference type="PANTHER" id="PTHR30462">
    <property type="entry name" value="INTERMEMBRANE TRANSPORT PROTEIN PQIB-RELATED"/>
    <property type="match status" value="1"/>
</dbReference>
<evidence type="ECO:0000256" key="5">
    <source>
        <dbReference type="ARBA" id="ARBA00022692"/>
    </source>
</evidence>
<keyword evidence="4" id="KW-0997">Cell inner membrane</keyword>
<comment type="similarity">
    <text evidence="2">Belongs to the PqiA family.</text>
</comment>
<proteinExistence type="inferred from homology"/>
<feature type="transmembrane region" description="Helical" evidence="8">
    <location>
        <begin position="52"/>
        <end position="79"/>
    </location>
</feature>
<evidence type="ECO:0000256" key="7">
    <source>
        <dbReference type="ARBA" id="ARBA00023136"/>
    </source>
</evidence>
<reference evidence="9 10" key="1">
    <citation type="submission" date="2018-06" db="EMBL/GenBank/DDBJ databases">
        <authorList>
            <consortium name="Pathogen Informatics"/>
            <person name="Doyle S."/>
        </authorList>
    </citation>
    <scope>NUCLEOTIDE SEQUENCE [LARGE SCALE GENOMIC DNA]</scope>
    <source>
        <strain evidence="9 10">NCTC13093</strain>
    </source>
</reference>
<feature type="transmembrane region" description="Helical" evidence="8">
    <location>
        <begin position="254"/>
        <end position="274"/>
    </location>
</feature>
<dbReference type="AlphaFoldDB" id="A0A2X0V3U5"/>
<evidence type="ECO:0000256" key="2">
    <source>
        <dbReference type="ARBA" id="ARBA00007555"/>
    </source>
</evidence>
<dbReference type="NCBIfam" id="TIGR00155">
    <property type="entry name" value="pqiA_fam"/>
    <property type="match status" value="1"/>
</dbReference>
<sequence>MSDKNKTSSDSFLTLCKTCDYIVNIPNQGVKHTCPVCSSNLKSRSLLDFKQLGFFALSALIILIISIFQPFISVSSLGITHTIELISMVFILKTDWSLLLYFLFLFTFMLPVIMLLIQVAIGLFNVKPNIFIANIYTISHAFCMVDVFILAVLVSLIKLTSLSTVDFHSGFILALIFSIMLVLCWAKCHPYKVWDLISQSSIQSEHKGLRGIDVSLILCRHCHNCFYNSDTDNAQCPRCGTDAAIREKHYFQRVMALLLASIILYLPSNLYPIMFTDYLGNNTGSNIIEGVISLWNMNSQFVAIIILVASIFIPIFKILSMAFLLYVIRFRTVKRPIHATRLYKIVCFIGKWSMIDVFVVIIMTSVVRFTGVMVINPGFAVISFCLVVIITMFAAESFDQRLIWDNNINGSKKS</sequence>
<evidence type="ECO:0000256" key="3">
    <source>
        <dbReference type="ARBA" id="ARBA00022475"/>
    </source>
</evidence>
<evidence type="ECO:0000313" key="9">
    <source>
        <dbReference type="EMBL" id="SPT69174.1"/>
    </source>
</evidence>
<evidence type="ECO:0000256" key="6">
    <source>
        <dbReference type="ARBA" id="ARBA00022989"/>
    </source>
</evidence>
<dbReference type="EMBL" id="UAPV01000001">
    <property type="protein sequence ID" value="SPT69174.1"/>
    <property type="molecule type" value="Genomic_DNA"/>
</dbReference>
<keyword evidence="5 8" id="KW-0812">Transmembrane</keyword>
<dbReference type="Pfam" id="PF04403">
    <property type="entry name" value="PqiA"/>
    <property type="match status" value="2"/>
</dbReference>
<dbReference type="InterPro" id="IPR051800">
    <property type="entry name" value="PqiA-PqiB_transport"/>
</dbReference>
<organism evidence="9 10">
    <name type="scientific">Anaerobiospirillum thomasii</name>
    <dbReference type="NCBI Taxonomy" id="179995"/>
    <lineage>
        <taxon>Bacteria</taxon>
        <taxon>Pseudomonadati</taxon>
        <taxon>Pseudomonadota</taxon>
        <taxon>Gammaproteobacteria</taxon>
        <taxon>Aeromonadales</taxon>
        <taxon>Succinivibrionaceae</taxon>
        <taxon>Anaerobiospirillum</taxon>
    </lineage>
</organism>
<dbReference type="InterPro" id="IPR005219">
    <property type="entry name" value="PqiA-like_proteobact"/>
</dbReference>
<name>A0A2X0V3U5_9GAMM</name>
<feature type="transmembrane region" description="Helical" evidence="8">
    <location>
        <begin position="375"/>
        <end position="395"/>
    </location>
</feature>
<evidence type="ECO:0000256" key="4">
    <source>
        <dbReference type="ARBA" id="ARBA00022519"/>
    </source>
</evidence>
<dbReference type="OrthoDB" id="9800207at2"/>
<comment type="subcellular location">
    <subcellularLocation>
        <location evidence="1">Cell inner membrane</location>
        <topology evidence="1">Multi-pass membrane protein</topology>
    </subcellularLocation>
</comment>
<feature type="transmembrane region" description="Helical" evidence="8">
    <location>
        <begin position="131"/>
        <end position="157"/>
    </location>
</feature>
<keyword evidence="6 8" id="KW-1133">Transmembrane helix</keyword>
<dbReference type="PANTHER" id="PTHR30462:SF3">
    <property type="entry name" value="INTERMEMBRANE TRANSPORT PROTEIN PQIA"/>
    <property type="match status" value="1"/>
</dbReference>
<accession>A0A2X0V3U5</accession>
<evidence type="ECO:0000256" key="1">
    <source>
        <dbReference type="ARBA" id="ARBA00004429"/>
    </source>
</evidence>
<feature type="transmembrane region" description="Helical" evidence="8">
    <location>
        <begin position="99"/>
        <end position="124"/>
    </location>
</feature>
<evidence type="ECO:0000313" key="10">
    <source>
        <dbReference type="Proteomes" id="UP000250086"/>
    </source>
</evidence>
<protein>
    <submittedName>
        <fullName evidence="9">Inner membrane protein yebS</fullName>
    </submittedName>
</protein>
<dbReference type="InterPro" id="IPR007498">
    <property type="entry name" value="PqiA-like"/>
</dbReference>
<dbReference type="Proteomes" id="UP000250086">
    <property type="component" value="Unassembled WGS sequence"/>
</dbReference>